<organism evidence="2 3">
    <name type="scientific">Triticum urartu</name>
    <name type="common">Red wild einkorn</name>
    <name type="synonym">Crithodium urartu</name>
    <dbReference type="NCBI Taxonomy" id="4572"/>
    <lineage>
        <taxon>Eukaryota</taxon>
        <taxon>Viridiplantae</taxon>
        <taxon>Streptophyta</taxon>
        <taxon>Embryophyta</taxon>
        <taxon>Tracheophyta</taxon>
        <taxon>Spermatophyta</taxon>
        <taxon>Magnoliopsida</taxon>
        <taxon>Liliopsida</taxon>
        <taxon>Poales</taxon>
        <taxon>Poaceae</taxon>
        <taxon>BOP clade</taxon>
        <taxon>Pooideae</taxon>
        <taxon>Triticodae</taxon>
        <taxon>Triticeae</taxon>
        <taxon>Triticinae</taxon>
        <taxon>Triticum</taxon>
    </lineage>
</organism>
<dbReference type="Gramene" id="TuG1812G0200000660.01.T01">
    <property type="protein sequence ID" value="TuG1812G0200000660.01.T01.cds356372"/>
    <property type="gene ID" value="TuG1812G0200000660.01"/>
</dbReference>
<evidence type="ECO:0000313" key="2">
    <source>
        <dbReference type="EnsemblPlants" id="TuG1812G0200000660.01.T01.cds356372"/>
    </source>
</evidence>
<dbReference type="EnsemblPlants" id="TuG1812G0200000660.01.T01">
    <property type="protein sequence ID" value="TuG1812G0200000660.01.T01.cds356372"/>
    <property type="gene ID" value="TuG1812G0200000660.01"/>
</dbReference>
<reference evidence="2" key="3">
    <citation type="submission" date="2022-06" db="UniProtKB">
        <authorList>
            <consortium name="EnsemblPlants"/>
        </authorList>
    </citation>
    <scope>IDENTIFICATION</scope>
</reference>
<dbReference type="AlphaFoldDB" id="A0A8R7TCF8"/>
<keyword evidence="3" id="KW-1185">Reference proteome</keyword>
<accession>A0A8R7TCF8</accession>
<evidence type="ECO:0000256" key="1">
    <source>
        <dbReference type="SAM" id="MobiDB-lite"/>
    </source>
</evidence>
<dbReference type="Proteomes" id="UP000015106">
    <property type="component" value="Chromosome 2"/>
</dbReference>
<evidence type="ECO:0000313" key="3">
    <source>
        <dbReference type="Proteomes" id="UP000015106"/>
    </source>
</evidence>
<name>A0A8R7TCF8_TRIUA</name>
<proteinExistence type="predicted"/>
<protein>
    <submittedName>
        <fullName evidence="2">Uncharacterized protein</fullName>
    </submittedName>
</protein>
<feature type="compositionally biased region" description="Basic and acidic residues" evidence="1">
    <location>
        <begin position="19"/>
        <end position="32"/>
    </location>
</feature>
<feature type="region of interest" description="Disordered" evidence="1">
    <location>
        <begin position="1"/>
        <end position="32"/>
    </location>
</feature>
<reference evidence="2" key="2">
    <citation type="submission" date="2018-03" db="EMBL/GenBank/DDBJ databases">
        <title>The Triticum urartu genome reveals the dynamic nature of wheat genome evolution.</title>
        <authorList>
            <person name="Ling H."/>
            <person name="Ma B."/>
            <person name="Shi X."/>
            <person name="Liu H."/>
            <person name="Dong L."/>
            <person name="Sun H."/>
            <person name="Cao Y."/>
            <person name="Gao Q."/>
            <person name="Zheng S."/>
            <person name="Li Y."/>
            <person name="Yu Y."/>
            <person name="Du H."/>
            <person name="Qi M."/>
            <person name="Li Y."/>
            <person name="Yu H."/>
            <person name="Cui Y."/>
            <person name="Wang N."/>
            <person name="Chen C."/>
            <person name="Wu H."/>
            <person name="Zhao Y."/>
            <person name="Zhang J."/>
            <person name="Li Y."/>
            <person name="Zhou W."/>
            <person name="Zhang B."/>
            <person name="Hu W."/>
            <person name="Eijk M."/>
            <person name="Tang J."/>
            <person name="Witsenboer H."/>
            <person name="Zhao S."/>
            <person name="Li Z."/>
            <person name="Zhang A."/>
            <person name="Wang D."/>
            <person name="Liang C."/>
        </authorList>
    </citation>
    <scope>NUCLEOTIDE SEQUENCE [LARGE SCALE GENOMIC DNA]</scope>
    <source>
        <strain evidence="2">cv. G1812</strain>
    </source>
</reference>
<sequence>RGRAGAAELAADRPTQQHRSKEVIGSKKGSIGDDRRLQSKSVTLDVPSASVVAASAAACLAATRSCCYTWSRAW</sequence>
<reference evidence="3" key="1">
    <citation type="journal article" date="2013" name="Nature">
        <title>Draft genome of the wheat A-genome progenitor Triticum urartu.</title>
        <authorList>
            <person name="Ling H.Q."/>
            <person name="Zhao S."/>
            <person name="Liu D."/>
            <person name="Wang J."/>
            <person name="Sun H."/>
            <person name="Zhang C."/>
            <person name="Fan H."/>
            <person name="Li D."/>
            <person name="Dong L."/>
            <person name="Tao Y."/>
            <person name="Gao C."/>
            <person name="Wu H."/>
            <person name="Li Y."/>
            <person name="Cui Y."/>
            <person name="Guo X."/>
            <person name="Zheng S."/>
            <person name="Wang B."/>
            <person name="Yu K."/>
            <person name="Liang Q."/>
            <person name="Yang W."/>
            <person name="Lou X."/>
            <person name="Chen J."/>
            <person name="Feng M."/>
            <person name="Jian J."/>
            <person name="Zhang X."/>
            <person name="Luo G."/>
            <person name="Jiang Y."/>
            <person name="Liu J."/>
            <person name="Wang Z."/>
            <person name="Sha Y."/>
            <person name="Zhang B."/>
            <person name="Wu H."/>
            <person name="Tang D."/>
            <person name="Shen Q."/>
            <person name="Xue P."/>
            <person name="Zou S."/>
            <person name="Wang X."/>
            <person name="Liu X."/>
            <person name="Wang F."/>
            <person name="Yang Y."/>
            <person name="An X."/>
            <person name="Dong Z."/>
            <person name="Zhang K."/>
            <person name="Zhang X."/>
            <person name="Luo M.C."/>
            <person name="Dvorak J."/>
            <person name="Tong Y."/>
            <person name="Wang J."/>
            <person name="Yang H."/>
            <person name="Li Z."/>
            <person name="Wang D."/>
            <person name="Zhang A."/>
            <person name="Wang J."/>
        </authorList>
    </citation>
    <scope>NUCLEOTIDE SEQUENCE</scope>
    <source>
        <strain evidence="3">cv. G1812</strain>
    </source>
</reference>